<keyword evidence="7 11" id="KW-0175">Coiled coil</keyword>
<feature type="coiled-coil region" evidence="11">
    <location>
        <begin position="414"/>
        <end position="469"/>
    </location>
</feature>
<evidence type="ECO:0000313" key="13">
    <source>
        <dbReference type="EMBL" id="KAH3679044.1"/>
    </source>
</evidence>
<feature type="coiled-coil region" evidence="11">
    <location>
        <begin position="1009"/>
        <end position="1036"/>
    </location>
</feature>
<feature type="coiled-coil region" evidence="11">
    <location>
        <begin position="802"/>
        <end position="924"/>
    </location>
</feature>
<dbReference type="OrthoDB" id="5575062at2759"/>
<reference evidence="13" key="2">
    <citation type="submission" date="2021-01" db="EMBL/GenBank/DDBJ databases">
        <authorList>
            <person name="Schikora-Tamarit M.A."/>
        </authorList>
    </citation>
    <scope>NUCLEOTIDE SEQUENCE</scope>
    <source>
        <strain evidence="13">CBS6341</strain>
    </source>
</reference>
<keyword evidence="9" id="KW-0131">Cell cycle</keyword>
<evidence type="ECO:0000259" key="12">
    <source>
        <dbReference type="SMART" id="SM00968"/>
    </source>
</evidence>
<reference evidence="13" key="1">
    <citation type="journal article" date="2021" name="Open Biol.">
        <title>Shared evolutionary footprints suggest mitochondrial oxidative damage underlies multiple complex I losses in fungi.</title>
        <authorList>
            <person name="Schikora-Tamarit M.A."/>
            <person name="Marcet-Houben M."/>
            <person name="Nosek J."/>
            <person name="Gabaldon T."/>
        </authorList>
    </citation>
    <scope>NUCLEOTIDE SEQUENCE</scope>
    <source>
        <strain evidence="13">CBS6341</strain>
    </source>
</reference>
<dbReference type="Pfam" id="PF02463">
    <property type="entry name" value="SMC_N"/>
    <property type="match status" value="1"/>
</dbReference>
<dbReference type="GO" id="GO:0016887">
    <property type="term" value="F:ATP hydrolysis activity"/>
    <property type="evidence" value="ECO:0007669"/>
    <property type="project" value="InterPro"/>
</dbReference>
<comment type="subcellular location">
    <subcellularLocation>
        <location evidence="2">Chromosome</location>
    </subcellularLocation>
    <subcellularLocation>
        <location evidence="1 10">Nucleus</location>
    </subcellularLocation>
</comment>
<evidence type="ECO:0000256" key="9">
    <source>
        <dbReference type="ARBA" id="ARBA00023306"/>
    </source>
</evidence>
<keyword evidence="14" id="KW-1185">Reference proteome</keyword>
<dbReference type="InterPro" id="IPR003395">
    <property type="entry name" value="RecF/RecN/SMC_N"/>
</dbReference>
<evidence type="ECO:0000256" key="4">
    <source>
        <dbReference type="ARBA" id="ARBA00022454"/>
    </source>
</evidence>
<dbReference type="SMART" id="SM00968">
    <property type="entry name" value="SMC_hinge"/>
    <property type="match status" value="1"/>
</dbReference>
<dbReference type="SUPFAM" id="SSF52540">
    <property type="entry name" value="P-loop containing nucleoside triphosphate hydrolases"/>
    <property type="match status" value="1"/>
</dbReference>
<evidence type="ECO:0000256" key="8">
    <source>
        <dbReference type="ARBA" id="ARBA00023242"/>
    </source>
</evidence>
<evidence type="ECO:0000256" key="1">
    <source>
        <dbReference type="ARBA" id="ARBA00004123"/>
    </source>
</evidence>
<dbReference type="InterPro" id="IPR010935">
    <property type="entry name" value="SMC_hinge"/>
</dbReference>
<dbReference type="SUPFAM" id="SSF75553">
    <property type="entry name" value="Smc hinge domain"/>
    <property type="match status" value="1"/>
</dbReference>
<dbReference type="GO" id="GO:0005634">
    <property type="term" value="C:nucleus"/>
    <property type="evidence" value="ECO:0007669"/>
    <property type="project" value="UniProtKB-SubCell"/>
</dbReference>
<dbReference type="Pfam" id="PF06470">
    <property type="entry name" value="SMC_hinge"/>
    <property type="match status" value="1"/>
</dbReference>
<name>A0A9P8PXA7_9ASCO</name>
<evidence type="ECO:0000256" key="10">
    <source>
        <dbReference type="PIRNR" id="PIRNR005719"/>
    </source>
</evidence>
<keyword evidence="4" id="KW-0158">Chromosome</keyword>
<evidence type="ECO:0000256" key="2">
    <source>
        <dbReference type="ARBA" id="ARBA00004286"/>
    </source>
</evidence>
<keyword evidence="8 10" id="KW-0539">Nucleus</keyword>
<evidence type="ECO:0000256" key="11">
    <source>
        <dbReference type="SAM" id="Coils"/>
    </source>
</evidence>
<dbReference type="Gene3D" id="3.40.50.300">
    <property type="entry name" value="P-loop containing nucleotide triphosphate hydrolases"/>
    <property type="match status" value="2"/>
</dbReference>
<dbReference type="AlphaFoldDB" id="A0A9P8PXA7"/>
<protein>
    <recommendedName>
        <fullName evidence="10">Structural maintenance of chromosomes protein</fullName>
    </recommendedName>
</protein>
<organism evidence="13 14">
    <name type="scientific">Wickerhamomyces mucosus</name>
    <dbReference type="NCBI Taxonomy" id="1378264"/>
    <lineage>
        <taxon>Eukaryota</taxon>
        <taxon>Fungi</taxon>
        <taxon>Dikarya</taxon>
        <taxon>Ascomycota</taxon>
        <taxon>Saccharomycotina</taxon>
        <taxon>Saccharomycetes</taxon>
        <taxon>Phaffomycetales</taxon>
        <taxon>Wickerhamomycetaceae</taxon>
        <taxon>Wickerhamomyces</taxon>
    </lineage>
</organism>
<evidence type="ECO:0000256" key="7">
    <source>
        <dbReference type="ARBA" id="ARBA00023054"/>
    </source>
</evidence>
<comment type="similarity">
    <text evidence="3">Belongs to the SMC family. SMC1 subfamily.</text>
</comment>
<evidence type="ECO:0000256" key="3">
    <source>
        <dbReference type="ARBA" id="ARBA00005597"/>
    </source>
</evidence>
<keyword evidence="5" id="KW-0132">Cell division</keyword>
<dbReference type="GO" id="GO:0051301">
    <property type="term" value="P:cell division"/>
    <property type="evidence" value="ECO:0007669"/>
    <property type="project" value="UniProtKB-KW"/>
</dbReference>
<feature type="domain" description="SMC hinge" evidence="12">
    <location>
        <begin position="519"/>
        <end position="635"/>
    </location>
</feature>
<feature type="coiled-coil region" evidence="11">
    <location>
        <begin position="742"/>
        <end position="777"/>
    </location>
</feature>
<dbReference type="Proteomes" id="UP000769528">
    <property type="component" value="Unassembled WGS sequence"/>
</dbReference>
<dbReference type="GO" id="GO:0005524">
    <property type="term" value="F:ATP binding"/>
    <property type="evidence" value="ECO:0007669"/>
    <property type="project" value="InterPro"/>
</dbReference>
<dbReference type="Gene3D" id="1.20.1060.20">
    <property type="match status" value="1"/>
</dbReference>
<dbReference type="GO" id="GO:0007062">
    <property type="term" value="P:sister chromatid cohesion"/>
    <property type="evidence" value="ECO:0007669"/>
    <property type="project" value="InterPro"/>
</dbReference>
<dbReference type="PIRSF" id="PIRSF005719">
    <property type="entry name" value="SMC"/>
    <property type="match status" value="1"/>
</dbReference>
<dbReference type="InterPro" id="IPR028468">
    <property type="entry name" value="Smc1_ABC"/>
</dbReference>
<dbReference type="Gene3D" id="1.20.1480.30">
    <property type="entry name" value="Designed four-helix bundle protein"/>
    <property type="match status" value="1"/>
</dbReference>
<gene>
    <name evidence="13" type="ORF">WICMUC_001239</name>
</gene>
<sequence>MGRLVGLELHNFKSYKGTTSVGFGTAEFTSIIGPNGSGKSNMMDAISFVLGVRSSQLRSSNLKDLIYRGRISDDDQTTDEEDLERAYVLAVYEKTNGEILELKRTITASGNSEYRINNKVISAIEYSNILKTENILIKAKNFLVFQGDVEAIASQSATELSKMIETISGSSSHKKEYDLLKDQQDDAKQQTASIISKRRTLMSEVKQYKEQRHEAELYQSKLQEKNKTIQLLNLWKLYHIDLKRDQYNDNIGETKTLLKKIKQKINKEEINFKNLKSQYAKESLKIENFSKKISSKKSQIKSKREEQFPIEAQKEVSQKKINSLNKRVKDITADATRQTQYVSNVENQIKVVKKAKSQAEKEFHEKAGISQVSIEDQKEYDQLKQKYLSEGGGSSEEEKLSLLLADKLEIESALELLQNQKNVSNDHVEELQIQQDDLKQKLITISNELNEINESISNKKQILKALNLQSQNFFTKEFEINSKLREVLIQLDDLNANQRETHKETKLRENVNTLRRLFPGVIGLLSDLCQPKEKKFELAVSSILGKNFDAIIVENSSVGQQCITYLKEQRSGVASFIPLDSIDGKPIDSRLRHLDTGSRPTIDVVAYEPYLERAIQFACGNSIICDDIQIAKDIRWNKRVDVKVVTVDGSLIHKAGLMTGGKSKNSERRWNKTEVQTLTKLKDELSSKLNDLHNNKPDPFEIKNIELELVSLDTSSAGIRRQRVELERALIDSEAEIKYYTEDKLLEEKKKLEQDKLDQLNEKIFEQETIIANLQSDIFKSFCSRLKIKSVKDYEIITGSQLRTQSKELKQYANELLKLDKKLDFEKERLNETQERISKINKDISKHKNIIKDLNQDLEEIKNSLDILESELEVFESDLKEFEKSIEDKLTSTKKQEEILNELLDKEEDLKRSLEINSEEVEKTIVEKISILKNCKIENVQIPIIGSNTSLDDLPLESNEKLVDLMNSLKIDFSELSNKYKTTNNSNISKELEEKIDGIIEQLSTLSPNIKAIERLTEVSSNLETLEKEFQRVRNNELTIVKQFQEIKNKRYELFINAFNHISDKIDPVYKELTNPNFSTTLGGGSAYLTLEDEDEPYLSGIRYHAMPPMKRFKDMEFLSGGEKTIAALALLFAIHSFNPSPFFVLDEVDAALDNLNVSKIANYILNNSGPNLQFIVISLKNSLFEKSDSLVGIYRDRDENSSKTVTLDLRNYPETVTN</sequence>
<proteinExistence type="inferred from homology"/>
<accession>A0A9P8PXA7</accession>
<dbReference type="GO" id="GO:0003677">
    <property type="term" value="F:DNA binding"/>
    <property type="evidence" value="ECO:0007669"/>
    <property type="project" value="TreeGrafter"/>
</dbReference>
<evidence type="ECO:0000313" key="14">
    <source>
        <dbReference type="Proteomes" id="UP000769528"/>
    </source>
</evidence>
<dbReference type="InterPro" id="IPR024704">
    <property type="entry name" value="SMC"/>
</dbReference>
<evidence type="ECO:0000256" key="6">
    <source>
        <dbReference type="ARBA" id="ARBA00022776"/>
    </source>
</evidence>
<dbReference type="PANTHER" id="PTHR18937:SF12">
    <property type="entry name" value="STRUCTURAL MAINTENANCE OF CHROMOSOMES PROTEIN"/>
    <property type="match status" value="1"/>
</dbReference>
<dbReference type="InterPro" id="IPR027417">
    <property type="entry name" value="P-loop_NTPase"/>
</dbReference>
<dbReference type="PANTHER" id="PTHR18937">
    <property type="entry name" value="STRUCTURAL MAINTENANCE OF CHROMOSOMES SMC FAMILY MEMBER"/>
    <property type="match status" value="1"/>
</dbReference>
<comment type="caution">
    <text evidence="13">The sequence shown here is derived from an EMBL/GenBank/DDBJ whole genome shotgun (WGS) entry which is preliminary data.</text>
</comment>
<dbReference type="Gene3D" id="3.30.70.1620">
    <property type="match status" value="1"/>
</dbReference>
<dbReference type="CDD" id="cd03275">
    <property type="entry name" value="ABC_SMC1_euk"/>
    <property type="match status" value="2"/>
</dbReference>
<dbReference type="Gene3D" id="1.10.287.1490">
    <property type="match status" value="1"/>
</dbReference>
<dbReference type="GO" id="GO:0007059">
    <property type="term" value="P:chromosome segregation"/>
    <property type="evidence" value="ECO:0007669"/>
    <property type="project" value="UniProtKB-ARBA"/>
</dbReference>
<dbReference type="GO" id="GO:0008278">
    <property type="term" value="C:cohesin complex"/>
    <property type="evidence" value="ECO:0007669"/>
    <property type="project" value="InterPro"/>
</dbReference>
<keyword evidence="6" id="KW-0498">Mitosis</keyword>
<dbReference type="InterPro" id="IPR036277">
    <property type="entry name" value="SMC_hinge_sf"/>
</dbReference>
<dbReference type="EMBL" id="JAEUBF010000390">
    <property type="protein sequence ID" value="KAH3679044.1"/>
    <property type="molecule type" value="Genomic_DNA"/>
</dbReference>
<evidence type="ECO:0000256" key="5">
    <source>
        <dbReference type="ARBA" id="ARBA00022618"/>
    </source>
</evidence>
<feature type="coiled-coil region" evidence="11">
    <location>
        <begin position="205"/>
        <end position="362"/>
    </location>
</feature>